<evidence type="ECO:0000313" key="3">
    <source>
        <dbReference type="Proteomes" id="UP000295717"/>
    </source>
</evidence>
<dbReference type="EMBL" id="SMAO01000001">
    <property type="protein sequence ID" value="TCT24146.1"/>
    <property type="molecule type" value="Genomic_DNA"/>
</dbReference>
<organism evidence="2 3">
    <name type="scientific">Thiobaca trueperi</name>
    <dbReference type="NCBI Taxonomy" id="127458"/>
    <lineage>
        <taxon>Bacteria</taxon>
        <taxon>Pseudomonadati</taxon>
        <taxon>Pseudomonadota</taxon>
        <taxon>Gammaproteobacteria</taxon>
        <taxon>Chromatiales</taxon>
        <taxon>Chromatiaceae</taxon>
        <taxon>Thiobaca</taxon>
    </lineage>
</organism>
<reference evidence="2 3" key="1">
    <citation type="submission" date="2019-03" db="EMBL/GenBank/DDBJ databases">
        <title>Genomic Encyclopedia of Type Strains, Phase IV (KMG-IV): sequencing the most valuable type-strain genomes for metagenomic binning, comparative biology and taxonomic classification.</title>
        <authorList>
            <person name="Goeker M."/>
        </authorList>
    </citation>
    <scope>NUCLEOTIDE SEQUENCE [LARGE SCALE GENOMIC DNA]</scope>
    <source>
        <strain evidence="2 3">DSM 13587</strain>
    </source>
</reference>
<name>A0A4R3N7M9_9GAMM</name>
<dbReference type="AlphaFoldDB" id="A0A4R3N7M9"/>
<sequence>MGVAPFFNPTRQTRVLPGFHLALGYTLVYLSLSLIVLIPLAAVSITKLEQYDYVGATAVAVVMLVFSFIMLLAINLLQAWSAKRTGRDR</sequence>
<keyword evidence="3" id="KW-1185">Reference proteome</keyword>
<feature type="transmembrane region" description="Helical" evidence="1">
    <location>
        <begin position="21"/>
        <end position="41"/>
    </location>
</feature>
<feature type="transmembrane region" description="Helical" evidence="1">
    <location>
        <begin position="53"/>
        <end position="77"/>
    </location>
</feature>
<comment type="caution">
    <text evidence="2">The sequence shown here is derived from an EMBL/GenBank/DDBJ whole genome shotgun (WGS) entry which is preliminary data.</text>
</comment>
<keyword evidence="1" id="KW-0812">Transmembrane</keyword>
<protein>
    <submittedName>
        <fullName evidence="2">Uncharacterized protein</fullName>
    </submittedName>
</protein>
<evidence type="ECO:0000256" key="1">
    <source>
        <dbReference type="SAM" id="Phobius"/>
    </source>
</evidence>
<keyword evidence="1" id="KW-0472">Membrane</keyword>
<dbReference type="RefSeq" id="WP_132975313.1">
    <property type="nucleotide sequence ID" value="NZ_SMAO01000001.1"/>
</dbReference>
<evidence type="ECO:0000313" key="2">
    <source>
        <dbReference type="EMBL" id="TCT24146.1"/>
    </source>
</evidence>
<dbReference type="Proteomes" id="UP000295717">
    <property type="component" value="Unassembled WGS sequence"/>
</dbReference>
<gene>
    <name evidence="2" type="ORF">EDC35_101466</name>
</gene>
<proteinExistence type="predicted"/>
<keyword evidence="1" id="KW-1133">Transmembrane helix</keyword>
<accession>A0A4R3N7M9</accession>